<protein>
    <recommendedName>
        <fullName evidence="5">Fido domain-containing protein</fullName>
    </recommendedName>
</protein>
<evidence type="ECO:0000313" key="1">
    <source>
        <dbReference type="EMBL" id="NLP38489.1"/>
    </source>
</evidence>
<dbReference type="EMBL" id="JAAYSN010000044">
    <property type="protein sequence ID" value="NLP38489.1"/>
    <property type="molecule type" value="Genomic_DNA"/>
</dbReference>
<dbReference type="AlphaFoldDB" id="A0A1X7IJR9"/>
<reference evidence="2" key="1">
    <citation type="submission" date="2017-04" db="EMBL/GenBank/DDBJ databases">
        <authorList>
            <person name="Afonso C.L."/>
            <person name="Miller P.J."/>
            <person name="Scott M.A."/>
            <person name="Spackman E."/>
            <person name="Goraichik I."/>
            <person name="Dimitrov K.M."/>
            <person name="Suarez D.L."/>
            <person name="Swayne D.E."/>
        </authorList>
    </citation>
    <scope>NUCLEOTIDE SEQUENCE [LARGE SCALE GENOMIC DNA]</scope>
    <source>
        <strain evidence="2">VDS</strain>
    </source>
</reference>
<dbReference type="Proteomes" id="UP000193309">
    <property type="component" value="Unassembled WGS sequence"/>
</dbReference>
<evidence type="ECO:0000313" key="3">
    <source>
        <dbReference type="Proteomes" id="UP000193309"/>
    </source>
</evidence>
<accession>A0A1X7IJR9</accession>
<dbReference type="Proteomes" id="UP000568696">
    <property type="component" value="Unassembled WGS sequence"/>
</dbReference>
<organism evidence="2 3">
    <name type="scientific">Corynebacterium pollutisoli</name>
    <dbReference type="NCBI Taxonomy" id="1610489"/>
    <lineage>
        <taxon>Bacteria</taxon>
        <taxon>Bacillati</taxon>
        <taxon>Actinomycetota</taxon>
        <taxon>Actinomycetes</taxon>
        <taxon>Mycobacteriales</taxon>
        <taxon>Corynebacteriaceae</taxon>
        <taxon>Corynebacterium</taxon>
    </lineage>
</organism>
<dbReference type="EMBL" id="FXAR01000002">
    <property type="protein sequence ID" value="SMG15150.1"/>
    <property type="molecule type" value="Genomic_DNA"/>
</dbReference>
<reference evidence="3" key="2">
    <citation type="submission" date="2017-04" db="EMBL/GenBank/DDBJ databases">
        <authorList>
            <person name="Varghese N."/>
            <person name="Submissions S."/>
        </authorList>
    </citation>
    <scope>NUCLEOTIDE SEQUENCE [LARGE SCALE GENOMIC DNA]</scope>
    <source>
        <strain evidence="3">VDS</strain>
    </source>
</reference>
<dbReference type="RefSeq" id="WP_085548885.1">
    <property type="nucleotide sequence ID" value="NZ_FXAR01000002.1"/>
</dbReference>
<evidence type="ECO:0008006" key="5">
    <source>
        <dbReference type="Google" id="ProtNLM"/>
    </source>
</evidence>
<gene>
    <name evidence="1" type="ORF">GX356_02030</name>
    <name evidence="2" type="ORF">SAMN06295981_0716</name>
</gene>
<proteinExistence type="predicted"/>
<keyword evidence="3" id="KW-1185">Reference proteome</keyword>
<evidence type="ECO:0000313" key="4">
    <source>
        <dbReference type="Proteomes" id="UP000568696"/>
    </source>
</evidence>
<sequence length="230" mass="23994">MSAADPLQPLLRLGDVASLADSAQQAVAAVHRRPVSLRRAEVTGSESVLRGARTSALIDDPTVRLGDEPVGVLGASISVSSMLAPDSLQASARVFGRAPLQILARMSVLAGGGGRPEGSPERLQRLAGWLAGGTHDVLLPQVVHAEILAHELFGNRSGLVARAAGRLAAVTTGLDPRGLAVPETYLLRHRDEYLAAARAWAQGSAGEFLELSLRSWIAGAEEAEAIARAL</sequence>
<dbReference type="OrthoDB" id="5241763at2"/>
<reference evidence="1 4" key="3">
    <citation type="journal article" date="2020" name="Biotechnol. Biofuels">
        <title>New insights from the biogas microbiome by comprehensive genome-resolved metagenomics of nearly 1600 species originating from multiple anaerobic digesters.</title>
        <authorList>
            <person name="Campanaro S."/>
            <person name="Treu L."/>
            <person name="Rodriguez-R L.M."/>
            <person name="Kovalovszki A."/>
            <person name="Ziels R.M."/>
            <person name="Maus I."/>
            <person name="Zhu X."/>
            <person name="Kougias P.G."/>
            <person name="Basile A."/>
            <person name="Luo G."/>
            <person name="Schluter A."/>
            <person name="Konstantinidis K.T."/>
            <person name="Angelidaki I."/>
        </authorList>
    </citation>
    <scope>NUCLEOTIDE SEQUENCE [LARGE SCALE GENOMIC DNA]</scope>
    <source>
        <strain evidence="1">AS23ysBPME_344</strain>
    </source>
</reference>
<evidence type="ECO:0000313" key="2">
    <source>
        <dbReference type="EMBL" id="SMG15150.1"/>
    </source>
</evidence>
<dbReference type="STRING" id="1610489.SAMN06295981_0716"/>
<name>A0A1X7IJR9_9CORY</name>